<gene>
    <name evidence="1" type="ORF">DEIPH_ctg033orf0133</name>
</gene>
<reference evidence="1 2" key="1">
    <citation type="submission" date="2014-03" db="EMBL/GenBank/DDBJ databases">
        <title>Draft genome sequence of Deinococcus phoenicis 1P10ME.</title>
        <authorList>
            <person name="Stepanov V.G."/>
            <person name="Vaishampayan P."/>
            <person name="Venkateswaran K."/>
            <person name="Fox G.E."/>
        </authorList>
    </citation>
    <scope>NUCLEOTIDE SEQUENCE [LARGE SCALE GENOMIC DNA]</scope>
    <source>
        <strain evidence="1 2">1P10ME</strain>
    </source>
</reference>
<comment type="caution">
    <text evidence="1">The sequence shown here is derived from an EMBL/GenBank/DDBJ whole genome shotgun (WGS) entry which is preliminary data.</text>
</comment>
<proteinExistence type="predicted"/>
<dbReference type="Pfam" id="PF06150">
    <property type="entry name" value="ChaB"/>
    <property type="match status" value="1"/>
</dbReference>
<protein>
    <recommendedName>
        <fullName evidence="3">Cation transport regulator</fullName>
    </recommendedName>
</protein>
<accession>A0A016QNH8</accession>
<evidence type="ECO:0008006" key="3">
    <source>
        <dbReference type="Google" id="ProtNLM"/>
    </source>
</evidence>
<dbReference type="EMBL" id="JHAC01000033">
    <property type="protein sequence ID" value="EYB67705.1"/>
    <property type="molecule type" value="Genomic_DNA"/>
</dbReference>
<name>A0A016QNH8_9DEIO</name>
<dbReference type="InterPro" id="IPR009317">
    <property type="entry name" value="ChaB"/>
</dbReference>
<dbReference type="Gene3D" id="1.10.1740.70">
    <property type="entry name" value="ChaB"/>
    <property type="match status" value="1"/>
</dbReference>
<dbReference type="OrthoDB" id="73307at2"/>
<dbReference type="RefSeq" id="WP_034358011.1">
    <property type="nucleotide sequence ID" value="NZ_JHAC01000033.1"/>
</dbReference>
<sequence length="62" mass="6965">MPYQSISDLPQSQVDQYDPHQQEAFLKAFNSALEEYGGDEHRAFAVAHTAAKKAGDKEQRGR</sequence>
<dbReference type="Proteomes" id="UP000020492">
    <property type="component" value="Unassembled WGS sequence"/>
</dbReference>
<evidence type="ECO:0000313" key="2">
    <source>
        <dbReference type="Proteomes" id="UP000020492"/>
    </source>
</evidence>
<dbReference type="STRING" id="1476583.DEIPH_ctg033orf0133"/>
<organism evidence="1 2">
    <name type="scientific">Deinococcus phoenicis</name>
    <dbReference type="NCBI Taxonomy" id="1476583"/>
    <lineage>
        <taxon>Bacteria</taxon>
        <taxon>Thermotogati</taxon>
        <taxon>Deinococcota</taxon>
        <taxon>Deinococci</taxon>
        <taxon>Deinococcales</taxon>
        <taxon>Deinococcaceae</taxon>
        <taxon>Deinococcus</taxon>
    </lineage>
</organism>
<keyword evidence="2" id="KW-1185">Reference proteome</keyword>
<dbReference type="PATRIC" id="fig|1476583.3.peg.2278"/>
<dbReference type="AlphaFoldDB" id="A0A016QNH8"/>
<evidence type="ECO:0000313" key="1">
    <source>
        <dbReference type="EMBL" id="EYB67705.1"/>
    </source>
</evidence>
<dbReference type="InterPro" id="IPR037205">
    <property type="entry name" value="ChaB_sf"/>
</dbReference>
<dbReference type="SUPFAM" id="SSF140376">
    <property type="entry name" value="ChaB-like"/>
    <property type="match status" value="1"/>
</dbReference>